<proteinExistence type="inferred from homology"/>
<keyword evidence="3 7" id="KW-0812">Transmembrane</keyword>
<feature type="transmembrane region" description="Helical" evidence="7">
    <location>
        <begin position="438"/>
        <end position="462"/>
    </location>
</feature>
<feature type="transmembrane region" description="Helical" evidence="7">
    <location>
        <begin position="779"/>
        <end position="799"/>
    </location>
</feature>
<evidence type="ECO:0000259" key="8">
    <source>
        <dbReference type="Pfam" id="PF02687"/>
    </source>
</evidence>
<feature type="transmembrane region" description="Helical" evidence="7">
    <location>
        <begin position="26"/>
        <end position="50"/>
    </location>
</feature>
<protein>
    <submittedName>
        <fullName evidence="10">ABC transporter permease</fullName>
    </submittedName>
</protein>
<comment type="subcellular location">
    <subcellularLocation>
        <location evidence="1">Cell membrane</location>
        <topology evidence="1">Multi-pass membrane protein</topology>
    </subcellularLocation>
</comment>
<keyword evidence="4 7" id="KW-1133">Transmembrane helix</keyword>
<dbReference type="InterPro" id="IPR003838">
    <property type="entry name" value="ABC3_permease_C"/>
</dbReference>
<dbReference type="OrthoDB" id="127764at2"/>
<feature type="transmembrane region" description="Helical" evidence="7">
    <location>
        <begin position="289"/>
        <end position="314"/>
    </location>
</feature>
<feature type="transmembrane region" description="Helical" evidence="7">
    <location>
        <begin position="346"/>
        <end position="367"/>
    </location>
</feature>
<dbReference type="InterPro" id="IPR050250">
    <property type="entry name" value="Macrolide_Exporter_MacB"/>
</dbReference>
<evidence type="ECO:0000256" key="7">
    <source>
        <dbReference type="SAM" id="Phobius"/>
    </source>
</evidence>
<evidence type="ECO:0000256" key="5">
    <source>
        <dbReference type="ARBA" id="ARBA00023136"/>
    </source>
</evidence>
<dbReference type="KEGG" id="talb:FTW19_08400"/>
<evidence type="ECO:0000313" key="11">
    <source>
        <dbReference type="Proteomes" id="UP000321820"/>
    </source>
</evidence>
<dbReference type="NCBIfam" id="TIGR03434">
    <property type="entry name" value="ADOP"/>
    <property type="match status" value="1"/>
</dbReference>
<keyword evidence="2" id="KW-1003">Cell membrane</keyword>
<keyword evidence="5 7" id="KW-0472">Membrane</keyword>
<evidence type="ECO:0000256" key="6">
    <source>
        <dbReference type="ARBA" id="ARBA00038076"/>
    </source>
</evidence>
<feature type="domain" description="MacB-like periplasmic core" evidence="9">
    <location>
        <begin position="33"/>
        <end position="255"/>
    </location>
</feature>
<name>A0A5B9E6Y8_9BACT</name>
<evidence type="ECO:0000313" key="10">
    <source>
        <dbReference type="EMBL" id="QEE28013.1"/>
    </source>
</evidence>
<accession>A0A5B9E6Y8</accession>
<evidence type="ECO:0000256" key="3">
    <source>
        <dbReference type="ARBA" id="ARBA00022692"/>
    </source>
</evidence>
<dbReference type="InterPro" id="IPR017800">
    <property type="entry name" value="ADOP"/>
</dbReference>
<organism evidence="10 11">
    <name type="scientific">Terriglobus albidus</name>
    <dbReference type="NCBI Taxonomy" id="1592106"/>
    <lineage>
        <taxon>Bacteria</taxon>
        <taxon>Pseudomonadati</taxon>
        <taxon>Acidobacteriota</taxon>
        <taxon>Terriglobia</taxon>
        <taxon>Terriglobales</taxon>
        <taxon>Acidobacteriaceae</taxon>
        <taxon>Terriglobus</taxon>
    </lineage>
</organism>
<dbReference type="Pfam" id="PF02687">
    <property type="entry name" value="FtsX"/>
    <property type="match status" value="2"/>
</dbReference>
<feature type="transmembrane region" description="Helical" evidence="7">
    <location>
        <begin position="387"/>
        <end position="411"/>
    </location>
</feature>
<feature type="transmembrane region" description="Helical" evidence="7">
    <location>
        <begin position="735"/>
        <end position="759"/>
    </location>
</feature>
<evidence type="ECO:0000256" key="1">
    <source>
        <dbReference type="ARBA" id="ARBA00004651"/>
    </source>
</evidence>
<evidence type="ECO:0000256" key="4">
    <source>
        <dbReference type="ARBA" id="ARBA00022989"/>
    </source>
</evidence>
<keyword evidence="11" id="KW-1185">Reference proteome</keyword>
<dbReference type="PANTHER" id="PTHR30572">
    <property type="entry name" value="MEMBRANE COMPONENT OF TRANSPORTER-RELATED"/>
    <property type="match status" value="1"/>
</dbReference>
<dbReference type="AlphaFoldDB" id="A0A5B9E6Y8"/>
<evidence type="ECO:0000256" key="2">
    <source>
        <dbReference type="ARBA" id="ARBA00022475"/>
    </source>
</evidence>
<feature type="domain" description="ABC3 transporter permease C-terminal" evidence="8">
    <location>
        <begin position="297"/>
        <end position="409"/>
    </location>
</feature>
<feature type="domain" description="MacB-like periplasmic core" evidence="9">
    <location>
        <begin position="442"/>
        <end position="630"/>
    </location>
</feature>
<dbReference type="GO" id="GO:0022857">
    <property type="term" value="F:transmembrane transporter activity"/>
    <property type="evidence" value="ECO:0007669"/>
    <property type="project" value="TreeGrafter"/>
</dbReference>
<feature type="transmembrane region" description="Helical" evidence="7">
    <location>
        <begin position="689"/>
        <end position="715"/>
    </location>
</feature>
<feature type="domain" description="ABC3 transporter permease C-terminal" evidence="8">
    <location>
        <begin position="694"/>
        <end position="807"/>
    </location>
</feature>
<dbReference type="Proteomes" id="UP000321820">
    <property type="component" value="Chromosome"/>
</dbReference>
<gene>
    <name evidence="10" type="ORF">FTW19_08400</name>
</gene>
<dbReference type="PANTHER" id="PTHR30572:SF4">
    <property type="entry name" value="ABC TRANSPORTER PERMEASE YTRF"/>
    <property type="match status" value="1"/>
</dbReference>
<comment type="similarity">
    <text evidence="6">Belongs to the ABC-4 integral membrane protein family.</text>
</comment>
<reference evidence="10 11" key="1">
    <citation type="submission" date="2019-08" db="EMBL/GenBank/DDBJ databases">
        <title>Complete genome sequence of Terriglobus albidus strain ORNL.</title>
        <authorList>
            <person name="Podar M."/>
        </authorList>
    </citation>
    <scope>NUCLEOTIDE SEQUENCE [LARGE SCALE GENOMIC DNA]</scope>
    <source>
        <strain evidence="10 11">ORNL</strain>
    </source>
</reference>
<dbReference type="Pfam" id="PF12704">
    <property type="entry name" value="MacB_PCD"/>
    <property type="match status" value="2"/>
</dbReference>
<dbReference type="RefSeq" id="WP_147647203.1">
    <property type="nucleotide sequence ID" value="NZ_CP042806.1"/>
</dbReference>
<evidence type="ECO:0000259" key="9">
    <source>
        <dbReference type="Pfam" id="PF12704"/>
    </source>
</evidence>
<dbReference type="InterPro" id="IPR025857">
    <property type="entry name" value="MacB_PCD"/>
</dbReference>
<dbReference type="EMBL" id="CP042806">
    <property type="protein sequence ID" value="QEE28013.1"/>
    <property type="molecule type" value="Genomic_DNA"/>
</dbReference>
<dbReference type="GO" id="GO:0005886">
    <property type="term" value="C:plasma membrane"/>
    <property type="evidence" value="ECO:0007669"/>
    <property type="project" value="UniProtKB-SubCell"/>
</dbReference>
<sequence length="814" mass="88915">MSRRHFWIEQLLQDTRYAVRTLRRNWGFAAVVIATLGIVIGMNTAVFSIVDTVLFRPLPYPASSRLVWIAQYRDAEHDDWASRADFMVWKRQAQSFEAMAAFANHDLALVVSGISSQETVASTGGDFWDITGVKPYLGRLYTREESHAVVLSYDLFERRFGGNPDVVGKAATLNGYEVTVIGVLPKGFSYLFPELVYSGDVRREIAAYIPLPQSIETPGDEIRESPSSGPAPPWISAVGKLRPGVSIEQANAEMQIINSNIAKQYPTPIRHPLLHVAYLRDKISGNARAALLVLLAAVGFVLLIAVVNVANLLLARANTRQREIAIRASLGAGRTRVIRQFLAESVLLSSLGGGAGLVLAHWALYVIARFWPQAVPRLAEVGLNPSVLLFTLAVSTATGLFFGFAPAVTLWRDDLQAALKDTTQNLFQGAFGIQIRSLLVCVQIALAIVLLTGAGLLVKSFWRLSNHASSLSPESILTLRLSLSGTQYSGWPARQFYLHTMLDRLQSVPGAQAAGLDTYTLHTKVRVKGVETRSQQESFASIRAVSAGYLRAMGVSLVSGRWPSDREMMYGDVLVNETFVRGLTRDKDIVGKEVNGSFVIGRVVGVVADFRGSQLDAETQPEMYASYELAPLTKSMSVHAFVRMSGDHRPNGSAIQQLVSGIDPTQPVYNVETLEEALSESISPRRFNLFLLGTFAISALLMALIGIYGVIAYSVAQRTHEIGIRMALGADRRRIVCMVVCEGMRTAIIGISIGLLVSFGLTRLMTSLLYDVKSDDPTTFASVALLLAASAFLASVWPATRAAFVNPLIALRHE</sequence>